<dbReference type="Proteomes" id="UP001341840">
    <property type="component" value="Unassembled WGS sequence"/>
</dbReference>
<feature type="compositionally biased region" description="Basic and acidic residues" evidence="1">
    <location>
        <begin position="41"/>
        <end position="54"/>
    </location>
</feature>
<evidence type="ECO:0000313" key="3">
    <source>
        <dbReference type="Proteomes" id="UP001341840"/>
    </source>
</evidence>
<feature type="non-terminal residue" evidence="2">
    <location>
        <position position="81"/>
    </location>
</feature>
<feature type="region of interest" description="Disordered" evidence="1">
    <location>
        <begin position="39"/>
        <end position="81"/>
    </location>
</feature>
<evidence type="ECO:0000256" key="1">
    <source>
        <dbReference type="SAM" id="MobiDB-lite"/>
    </source>
</evidence>
<evidence type="ECO:0000313" key="2">
    <source>
        <dbReference type="EMBL" id="MED6177042.1"/>
    </source>
</evidence>
<keyword evidence="3" id="KW-1185">Reference proteome</keyword>
<feature type="compositionally biased region" description="Polar residues" evidence="1">
    <location>
        <begin position="71"/>
        <end position="81"/>
    </location>
</feature>
<proteinExistence type="predicted"/>
<comment type="caution">
    <text evidence="2">The sequence shown here is derived from an EMBL/GenBank/DDBJ whole genome shotgun (WGS) entry which is preliminary data.</text>
</comment>
<organism evidence="2 3">
    <name type="scientific">Stylosanthes scabra</name>
    <dbReference type="NCBI Taxonomy" id="79078"/>
    <lineage>
        <taxon>Eukaryota</taxon>
        <taxon>Viridiplantae</taxon>
        <taxon>Streptophyta</taxon>
        <taxon>Embryophyta</taxon>
        <taxon>Tracheophyta</taxon>
        <taxon>Spermatophyta</taxon>
        <taxon>Magnoliopsida</taxon>
        <taxon>eudicotyledons</taxon>
        <taxon>Gunneridae</taxon>
        <taxon>Pentapetalae</taxon>
        <taxon>rosids</taxon>
        <taxon>fabids</taxon>
        <taxon>Fabales</taxon>
        <taxon>Fabaceae</taxon>
        <taxon>Papilionoideae</taxon>
        <taxon>50 kb inversion clade</taxon>
        <taxon>dalbergioids sensu lato</taxon>
        <taxon>Dalbergieae</taxon>
        <taxon>Pterocarpus clade</taxon>
        <taxon>Stylosanthes</taxon>
    </lineage>
</organism>
<dbReference type="EMBL" id="JASCZI010153081">
    <property type="protein sequence ID" value="MED6177042.1"/>
    <property type="molecule type" value="Genomic_DNA"/>
</dbReference>
<protein>
    <submittedName>
        <fullName evidence="2">Uncharacterized protein</fullName>
    </submittedName>
</protein>
<accession>A0ABU6VVN6</accession>
<name>A0ABU6VVN6_9FABA</name>
<reference evidence="2 3" key="1">
    <citation type="journal article" date="2023" name="Plants (Basel)">
        <title>Bridging the Gap: Combining Genomics and Transcriptomics Approaches to Understand Stylosanthes scabra, an Orphan Legume from the Brazilian Caatinga.</title>
        <authorList>
            <person name="Ferreira-Neto J.R.C."/>
            <person name="da Silva M.D."/>
            <person name="Binneck E."/>
            <person name="de Melo N.F."/>
            <person name="da Silva R.H."/>
            <person name="de Melo A.L.T.M."/>
            <person name="Pandolfi V."/>
            <person name="Bustamante F.O."/>
            <person name="Brasileiro-Vidal A.C."/>
            <person name="Benko-Iseppon A.M."/>
        </authorList>
    </citation>
    <scope>NUCLEOTIDE SEQUENCE [LARGE SCALE GENOMIC DNA]</scope>
    <source>
        <tissue evidence="2">Leaves</tissue>
    </source>
</reference>
<sequence length="81" mass="9193">MPKTKIQLDTWASEMHPENQAYIQHRGVYQNHAAANGINMEENKSNNGRQEENTTNHLVRGIESQGEVPSKNLNQSITPEH</sequence>
<gene>
    <name evidence="2" type="ORF">PIB30_094027</name>
</gene>